<reference evidence="1 2" key="1">
    <citation type="submission" date="2016-07" db="EMBL/GenBank/DDBJ databases">
        <title>Pervasive Adenine N6-methylation of Active Genes in Fungi.</title>
        <authorList>
            <consortium name="DOE Joint Genome Institute"/>
            <person name="Mondo S.J."/>
            <person name="Dannebaum R.O."/>
            <person name="Kuo R.C."/>
            <person name="Labutti K."/>
            <person name="Haridas S."/>
            <person name="Kuo A."/>
            <person name="Salamov A."/>
            <person name="Ahrendt S.R."/>
            <person name="Lipzen A."/>
            <person name="Sullivan W."/>
            <person name="Andreopoulos W.B."/>
            <person name="Clum A."/>
            <person name="Lindquist E."/>
            <person name="Daum C."/>
            <person name="Ramamoorthy G.K."/>
            <person name="Gryganskyi A."/>
            <person name="Culley D."/>
            <person name="Magnuson J.K."/>
            <person name="James T.Y."/>
            <person name="O'Malley M.A."/>
            <person name="Stajich J.E."/>
            <person name="Spatafora J.W."/>
            <person name="Visel A."/>
            <person name="Grigoriev I.V."/>
        </authorList>
    </citation>
    <scope>NUCLEOTIDE SEQUENCE [LARGE SCALE GENOMIC DNA]</scope>
    <source>
        <strain evidence="1 2">NRRL 1336</strain>
    </source>
</reference>
<dbReference type="Proteomes" id="UP000193560">
    <property type="component" value="Unassembled WGS sequence"/>
</dbReference>
<proteinExistence type="predicted"/>
<evidence type="ECO:0000313" key="2">
    <source>
        <dbReference type="Proteomes" id="UP000193560"/>
    </source>
</evidence>
<organism evidence="1 2">
    <name type="scientific">Absidia repens</name>
    <dbReference type="NCBI Taxonomy" id="90262"/>
    <lineage>
        <taxon>Eukaryota</taxon>
        <taxon>Fungi</taxon>
        <taxon>Fungi incertae sedis</taxon>
        <taxon>Mucoromycota</taxon>
        <taxon>Mucoromycotina</taxon>
        <taxon>Mucoromycetes</taxon>
        <taxon>Mucorales</taxon>
        <taxon>Cunninghamellaceae</taxon>
        <taxon>Absidia</taxon>
    </lineage>
</organism>
<name>A0A1X2I9F1_9FUNG</name>
<protein>
    <submittedName>
        <fullName evidence="1">Uncharacterized protein</fullName>
    </submittedName>
</protein>
<accession>A0A1X2I9F1</accession>
<keyword evidence="2" id="KW-1185">Reference proteome</keyword>
<comment type="caution">
    <text evidence="1">The sequence shown here is derived from an EMBL/GenBank/DDBJ whole genome shotgun (WGS) entry which is preliminary data.</text>
</comment>
<sequence length="87" mass="10096">MMMLINSNSPLSSPLSSTNSIQNQVALSSTSIQNYFNTPKKYSYQPCPICSERLLVRMHGTFVFKYISLHFSMYHHEWMHVIVNLHS</sequence>
<dbReference type="EMBL" id="MCGE01000019">
    <property type="protein sequence ID" value="ORZ12242.1"/>
    <property type="molecule type" value="Genomic_DNA"/>
</dbReference>
<dbReference type="OrthoDB" id="2281853at2759"/>
<gene>
    <name evidence="1" type="ORF">BCR42DRAFT_420284</name>
</gene>
<dbReference type="AlphaFoldDB" id="A0A1X2I9F1"/>
<evidence type="ECO:0000313" key="1">
    <source>
        <dbReference type="EMBL" id="ORZ12242.1"/>
    </source>
</evidence>